<name>A0A9W6NAT6_9HYPH</name>
<dbReference type="InterPro" id="IPR029044">
    <property type="entry name" value="Nucleotide-diphossugar_trans"/>
</dbReference>
<organism evidence="5 6">
    <name type="scientific">Ancylobacter defluvii</name>
    <dbReference type="NCBI Taxonomy" id="1282440"/>
    <lineage>
        <taxon>Bacteria</taxon>
        <taxon>Pseudomonadati</taxon>
        <taxon>Pseudomonadota</taxon>
        <taxon>Alphaproteobacteria</taxon>
        <taxon>Hyphomicrobiales</taxon>
        <taxon>Xanthobacteraceae</taxon>
        <taxon>Ancylobacter</taxon>
    </lineage>
</organism>
<feature type="domain" description="Glycosyltransferase subfamily 4-like N-terminal" evidence="4">
    <location>
        <begin position="19"/>
        <end position="202"/>
    </location>
</feature>
<dbReference type="RefSeq" id="WP_213364119.1">
    <property type="nucleotide sequence ID" value="NZ_BSFM01000011.1"/>
</dbReference>
<dbReference type="SUPFAM" id="SSF53756">
    <property type="entry name" value="UDP-Glycosyltransferase/glycogen phosphorylase"/>
    <property type="match status" value="1"/>
</dbReference>
<evidence type="ECO:0000259" key="4">
    <source>
        <dbReference type="Pfam" id="PF13439"/>
    </source>
</evidence>
<evidence type="ECO:0000313" key="5">
    <source>
        <dbReference type="EMBL" id="GLK83922.1"/>
    </source>
</evidence>
<evidence type="ECO:0008006" key="7">
    <source>
        <dbReference type="Google" id="ProtNLM"/>
    </source>
</evidence>
<dbReference type="CDD" id="cd00761">
    <property type="entry name" value="Glyco_tranf_GTA_type"/>
    <property type="match status" value="1"/>
</dbReference>
<dbReference type="InterPro" id="IPR001296">
    <property type="entry name" value="Glyco_trans_1"/>
</dbReference>
<evidence type="ECO:0000313" key="6">
    <source>
        <dbReference type="Proteomes" id="UP001143330"/>
    </source>
</evidence>
<dbReference type="SUPFAM" id="SSF53448">
    <property type="entry name" value="Nucleotide-diphospho-sugar transferases"/>
    <property type="match status" value="1"/>
</dbReference>
<keyword evidence="6" id="KW-1185">Reference proteome</keyword>
<accession>A0A9W6NAT6</accession>
<evidence type="ECO:0000259" key="3">
    <source>
        <dbReference type="Pfam" id="PF00535"/>
    </source>
</evidence>
<dbReference type="Proteomes" id="UP001143330">
    <property type="component" value="Unassembled WGS sequence"/>
</dbReference>
<protein>
    <recommendedName>
        <fullName evidence="7">Glycosyltransferase involved in cell wall biosynthesis</fullName>
    </recommendedName>
</protein>
<dbReference type="InterPro" id="IPR028098">
    <property type="entry name" value="Glyco_trans_4-like_N"/>
</dbReference>
<dbReference type="Gene3D" id="3.90.550.10">
    <property type="entry name" value="Spore Coat Polysaccharide Biosynthesis Protein SpsA, Chain A"/>
    <property type="match status" value="1"/>
</dbReference>
<comment type="caution">
    <text evidence="5">The sequence shown here is derived from an EMBL/GenBank/DDBJ whole genome shotgun (WGS) entry which is preliminary data.</text>
</comment>
<dbReference type="CDD" id="cd03801">
    <property type="entry name" value="GT4_PimA-like"/>
    <property type="match status" value="1"/>
</dbReference>
<reference evidence="5" key="1">
    <citation type="journal article" date="2014" name="Int. J. Syst. Evol. Microbiol.">
        <title>Complete genome sequence of Corynebacterium casei LMG S-19264T (=DSM 44701T), isolated from a smear-ripened cheese.</title>
        <authorList>
            <consortium name="US DOE Joint Genome Institute (JGI-PGF)"/>
            <person name="Walter F."/>
            <person name="Albersmeier A."/>
            <person name="Kalinowski J."/>
            <person name="Ruckert C."/>
        </authorList>
    </citation>
    <scope>NUCLEOTIDE SEQUENCE</scope>
    <source>
        <strain evidence="5">VKM B-2789</strain>
    </source>
</reference>
<dbReference type="Pfam" id="PF00534">
    <property type="entry name" value="Glycos_transf_1"/>
    <property type="match status" value="1"/>
</dbReference>
<dbReference type="Pfam" id="PF13439">
    <property type="entry name" value="Glyco_transf_4"/>
    <property type="match status" value="1"/>
</dbReference>
<gene>
    <name evidence="5" type="ORF">GCM10017653_19920</name>
</gene>
<dbReference type="InterPro" id="IPR050834">
    <property type="entry name" value="Glycosyltransf_2"/>
</dbReference>
<dbReference type="Pfam" id="PF00535">
    <property type="entry name" value="Glycos_transf_2"/>
    <property type="match status" value="1"/>
</dbReference>
<sequence>MSASIAIATADFAGPVRNGGVGTALRGLAETLVDAGHKVTVIYANPNYEVGDGAMWREALGREGIGFQELDSSVLENVAVPAMAGGGSDPLRSYAVYRHLRETHYDIVHVADYLGIGYYPALAKRAGLIDCGPIVAQLHGPTAWSMRWSNAPVISPNVLFREAMERGSVQHADAILSPSDYMLSFLREDGWAMPPTVRVIQNVLPKAHSQAGHNARAAQAPGAPGAVPTLAFFGRLEHRKGLNLFIDALQMLQQRASRPFKVLLLGKINDPAYSADMFGLRMSRLDIEWELLDNLNANEALDLLQSTGALAVMPSLSDNIPCTIQECLARGIPFLSTQVGGGAELVDPQDRANCFVPPTAWDVGAALIRFVEAGGAVQRGHIPAAEAARQHADFTRELLEQDADRRRTAVAAAPVASDISVCITHRDNPAGLARAIDGFARQTLKPLEVVVGDDHSATPEAQAFLAALPERRDLPFPVRVVRSDGARFPAAARNAAARAAHGKWVKFHDDDNVSKPQELEVFSRALTAGDFDLVTCALDFVASDADMAEERSYRRFLFLGEGGAACFIFNVIGDTNFIADREKFLAAGGFVEDGFLYHAEDWRALVQAKLHGLRIGTVPEALVWYKAEPWRNQTNWRKGDLWGARTRISELVRQHHGNEVASLLRLTQGLLFTPTARQAPAPAETPAGVPAQAPATSPIRG</sequence>
<feature type="domain" description="Glycosyl transferase family 1" evidence="2">
    <location>
        <begin position="222"/>
        <end position="372"/>
    </location>
</feature>
<dbReference type="AlphaFoldDB" id="A0A9W6NAT6"/>
<feature type="region of interest" description="Disordered" evidence="1">
    <location>
        <begin position="678"/>
        <end position="701"/>
    </location>
</feature>
<proteinExistence type="predicted"/>
<dbReference type="PANTHER" id="PTHR43685:SF2">
    <property type="entry name" value="GLYCOSYLTRANSFERASE 2-LIKE DOMAIN-CONTAINING PROTEIN"/>
    <property type="match status" value="1"/>
</dbReference>
<dbReference type="Gene3D" id="3.40.50.2000">
    <property type="entry name" value="Glycogen Phosphorylase B"/>
    <property type="match status" value="2"/>
</dbReference>
<feature type="domain" description="Glycosyltransferase 2-like" evidence="3">
    <location>
        <begin position="420"/>
        <end position="543"/>
    </location>
</feature>
<dbReference type="PANTHER" id="PTHR43685">
    <property type="entry name" value="GLYCOSYLTRANSFERASE"/>
    <property type="match status" value="1"/>
</dbReference>
<evidence type="ECO:0000256" key="1">
    <source>
        <dbReference type="SAM" id="MobiDB-lite"/>
    </source>
</evidence>
<dbReference type="EMBL" id="BSFM01000011">
    <property type="protein sequence ID" value="GLK83922.1"/>
    <property type="molecule type" value="Genomic_DNA"/>
</dbReference>
<dbReference type="InterPro" id="IPR001173">
    <property type="entry name" value="Glyco_trans_2-like"/>
</dbReference>
<dbReference type="GO" id="GO:0016757">
    <property type="term" value="F:glycosyltransferase activity"/>
    <property type="evidence" value="ECO:0007669"/>
    <property type="project" value="UniProtKB-ARBA"/>
</dbReference>
<reference evidence="5" key="2">
    <citation type="submission" date="2023-01" db="EMBL/GenBank/DDBJ databases">
        <authorList>
            <person name="Sun Q."/>
            <person name="Evtushenko L."/>
        </authorList>
    </citation>
    <scope>NUCLEOTIDE SEQUENCE</scope>
    <source>
        <strain evidence="5">VKM B-2789</strain>
    </source>
</reference>
<evidence type="ECO:0000259" key="2">
    <source>
        <dbReference type="Pfam" id="PF00534"/>
    </source>
</evidence>